<dbReference type="AlphaFoldDB" id="A0A1J4MFL4"/>
<dbReference type="GO" id="GO:0016614">
    <property type="term" value="F:oxidoreductase activity, acting on CH-OH group of donors"/>
    <property type="evidence" value="ECO:0007669"/>
    <property type="project" value="InterPro"/>
</dbReference>
<reference evidence="4 5" key="1">
    <citation type="submission" date="2016-10" db="EMBL/GenBank/DDBJ databases">
        <title>Reductive evolution of mitochondrial metabolism and differential evolution of invasion-related proteins in Cryptosporidium.</title>
        <authorList>
            <person name="Liu S."/>
            <person name="Roellig D.M."/>
            <person name="Guo Y."/>
            <person name="Li N."/>
            <person name="Frace M.A."/>
            <person name="Tang K."/>
            <person name="Zhang L."/>
            <person name="Feng Y."/>
            <person name="Xiao L."/>
        </authorList>
    </citation>
    <scope>NUCLEOTIDE SEQUENCE [LARGE SCALE GENOMIC DNA]</scope>
    <source>
        <strain evidence="4">39726</strain>
    </source>
</reference>
<dbReference type="GO" id="GO:0050660">
    <property type="term" value="F:flavin adenine dinucleotide binding"/>
    <property type="evidence" value="ECO:0007669"/>
    <property type="project" value="InterPro"/>
</dbReference>
<protein>
    <recommendedName>
        <fullName evidence="3">Glucose-methanol-choline oxidoreductase N-terminal domain-containing protein</fullName>
    </recommendedName>
</protein>
<feature type="chain" id="PRO_5012565899" description="Glucose-methanol-choline oxidoreductase N-terminal domain-containing protein" evidence="2">
    <location>
        <begin position="29"/>
        <end position="767"/>
    </location>
</feature>
<dbReference type="OrthoDB" id="269227at2759"/>
<dbReference type="InterPro" id="IPR007867">
    <property type="entry name" value="GMC_OxRtase_C"/>
</dbReference>
<dbReference type="SUPFAM" id="SSF51905">
    <property type="entry name" value="FAD/NAD(P)-binding domain"/>
    <property type="match status" value="1"/>
</dbReference>
<keyword evidence="1 2" id="KW-0732">Signal</keyword>
<dbReference type="GeneID" id="39977420"/>
<evidence type="ECO:0000256" key="2">
    <source>
        <dbReference type="SAM" id="SignalP"/>
    </source>
</evidence>
<comment type="caution">
    <text evidence="4">The sequence shown here is derived from an EMBL/GenBank/DDBJ whole genome shotgun (WGS) entry which is preliminary data.</text>
</comment>
<dbReference type="InterPro" id="IPR000172">
    <property type="entry name" value="GMC_OxRdtase_N"/>
</dbReference>
<dbReference type="InterPro" id="IPR051871">
    <property type="entry name" value="GMC_Oxidoreductase-Related"/>
</dbReference>
<name>A0A1J4MFL4_9CRYT</name>
<feature type="signal peptide" evidence="2">
    <location>
        <begin position="1"/>
        <end position="28"/>
    </location>
</feature>
<dbReference type="EMBL" id="LRBP01000027">
    <property type="protein sequence ID" value="OII71820.1"/>
    <property type="molecule type" value="Genomic_DNA"/>
</dbReference>
<feature type="domain" description="Glucose-methanol-choline oxidoreductase N-terminal" evidence="3">
    <location>
        <begin position="378"/>
        <end position="392"/>
    </location>
</feature>
<evidence type="ECO:0000313" key="5">
    <source>
        <dbReference type="Proteomes" id="UP000186176"/>
    </source>
</evidence>
<dbReference type="Pfam" id="PF00732">
    <property type="entry name" value="GMC_oxred_N"/>
    <property type="match status" value="1"/>
</dbReference>
<sequence>MNNISLYFIFLFFSFNLFHISKKTSVRAFVLPKRIINGSRSIKSNYDYIVVGGGAAGCALARTLAESNYSVLLVERGGARMDDSILTRDIKGMGRVVDDKKVSELIITKQGVRTHVGNVLGGGTAINMGMIMEENPEYFQLLKEYSGANFNETILKESYDWIVNKVSNKGDQNLPIVEPMEGAFKDIGFVTERNPESEFSLNRINGTWRVYNIFNVSDESFRMSSDILLSDYQSAKNNTVIETSPVDILTNHLVTKVEFEKIENHRENRGNGPHNKDVPFIRNVNSGGKFNFNKMSFQTAFSGKNHSLSAKCVILERVMLKNQYSDFDDYPLLNITTGMLTNEFSVEKTIKPSKELIRSIFAKRICVNDNGMIILSSGAIHTPILLYKSGIGPIESLQNMNIMPLLEVPDMGTNIVDRLLFAIPFFFKKDISTSSFVNPIMSSFSNSSGNCGYSCSTINIESLGGGRTVEGTLYATRLIFPPRLRNNIVTDFVIEVFKKCAENYPLSGGIPICLVLQYPLECLRRSAAVFYFTSEPKSRGGLNVKKNGKFELDGNYLSEEEDKENVIIGLSSVIKMLRSGKFQNIAEEGGYSSCPMTVLNGIIGVLSSARTERLFINKPLSPDFMNELENVYNVILTYKNSLFPDECSTLPDPRDCLESKNIIFEKIATFPPILPKISDKDEVLRLAYNIGTSIWHWSGSIPLGELVENDSFLLYGTKNLGIVDASLLKILPRINPVYTIMSIGRYAGISIRNLRKKNQENIEKIHA</sequence>
<dbReference type="PANTHER" id="PTHR45968:SF3">
    <property type="entry name" value="OS04G0573100 PROTEIN"/>
    <property type="match status" value="1"/>
</dbReference>
<dbReference type="Gene3D" id="3.50.50.60">
    <property type="entry name" value="FAD/NAD(P)-binding domain"/>
    <property type="match status" value="3"/>
</dbReference>
<proteinExistence type="predicted"/>
<evidence type="ECO:0000259" key="3">
    <source>
        <dbReference type="PROSITE" id="PS00624"/>
    </source>
</evidence>
<evidence type="ECO:0000313" key="4">
    <source>
        <dbReference type="EMBL" id="OII71820.1"/>
    </source>
</evidence>
<evidence type="ECO:0000256" key="1">
    <source>
        <dbReference type="ARBA" id="ARBA00022729"/>
    </source>
</evidence>
<gene>
    <name evidence="4" type="ORF">cubi_00628</name>
</gene>
<dbReference type="Pfam" id="PF05199">
    <property type="entry name" value="GMC_oxred_C"/>
    <property type="match status" value="1"/>
</dbReference>
<dbReference type="PANTHER" id="PTHR45968">
    <property type="entry name" value="OSJNBA0019K04.7 PROTEIN"/>
    <property type="match status" value="1"/>
</dbReference>
<dbReference type="InterPro" id="IPR036188">
    <property type="entry name" value="FAD/NAD-bd_sf"/>
</dbReference>
<dbReference type="PROSITE" id="PS00624">
    <property type="entry name" value="GMC_OXRED_2"/>
    <property type="match status" value="1"/>
</dbReference>
<dbReference type="Proteomes" id="UP000186176">
    <property type="component" value="Unassembled WGS sequence"/>
</dbReference>
<organism evidence="4 5">
    <name type="scientific">Cryptosporidium ubiquitum</name>
    <dbReference type="NCBI Taxonomy" id="857276"/>
    <lineage>
        <taxon>Eukaryota</taxon>
        <taxon>Sar</taxon>
        <taxon>Alveolata</taxon>
        <taxon>Apicomplexa</taxon>
        <taxon>Conoidasida</taxon>
        <taxon>Coccidia</taxon>
        <taxon>Eucoccidiorida</taxon>
        <taxon>Eimeriorina</taxon>
        <taxon>Cryptosporidiidae</taxon>
        <taxon>Cryptosporidium</taxon>
    </lineage>
</organism>
<keyword evidence="5" id="KW-1185">Reference proteome</keyword>
<dbReference type="VEuPathDB" id="CryptoDB:cubi_00628"/>
<accession>A0A1J4MFL4</accession>
<dbReference type="RefSeq" id="XP_028873439.1">
    <property type="nucleotide sequence ID" value="XM_029017641.1"/>
</dbReference>